<dbReference type="AlphaFoldDB" id="A0A7W1XU24"/>
<dbReference type="RefSeq" id="WP_181741711.1">
    <property type="nucleotide sequence ID" value="NZ_JACEOL010000046.1"/>
</dbReference>
<comment type="caution">
    <text evidence="2">The sequence shown here is derived from an EMBL/GenBank/DDBJ whole genome shotgun (WGS) entry which is preliminary data.</text>
</comment>
<name>A0A7W1XU24_9BACL</name>
<keyword evidence="1" id="KW-0472">Membrane</keyword>
<evidence type="ECO:0000313" key="3">
    <source>
        <dbReference type="Proteomes" id="UP000538292"/>
    </source>
</evidence>
<keyword evidence="1" id="KW-0812">Transmembrane</keyword>
<sequence>MIERCINRLKQWRGFATHYEKRAAYFFAAITLISLMIWLKLTIQTRPKKVFEDHPQKNCYDRDEYPCVKR</sequence>
<protein>
    <recommendedName>
        <fullName evidence="4">Transposase</fullName>
    </recommendedName>
</protein>
<dbReference type="Proteomes" id="UP000538292">
    <property type="component" value="Unassembled WGS sequence"/>
</dbReference>
<accession>A0A7W1XU24</accession>
<evidence type="ECO:0008006" key="4">
    <source>
        <dbReference type="Google" id="ProtNLM"/>
    </source>
</evidence>
<gene>
    <name evidence="2" type="ORF">H2C83_13405</name>
</gene>
<keyword evidence="3" id="KW-1185">Reference proteome</keyword>
<reference evidence="2 3" key="1">
    <citation type="submission" date="2020-07" db="EMBL/GenBank/DDBJ databases">
        <title>Thermoactinomyces phylogeny.</title>
        <authorList>
            <person name="Dunlap C."/>
        </authorList>
    </citation>
    <scope>NUCLEOTIDE SEQUENCE [LARGE SCALE GENOMIC DNA]</scope>
    <source>
        <strain evidence="2 3">AMNI-1</strain>
    </source>
</reference>
<keyword evidence="1" id="KW-1133">Transmembrane helix</keyword>
<feature type="transmembrane region" description="Helical" evidence="1">
    <location>
        <begin position="23"/>
        <end position="41"/>
    </location>
</feature>
<evidence type="ECO:0000256" key="1">
    <source>
        <dbReference type="SAM" id="Phobius"/>
    </source>
</evidence>
<organism evidence="2 3">
    <name type="scientific">Thermoactinomyces mirandus</name>
    <dbReference type="NCBI Taxonomy" id="2756294"/>
    <lineage>
        <taxon>Bacteria</taxon>
        <taxon>Bacillati</taxon>
        <taxon>Bacillota</taxon>
        <taxon>Bacilli</taxon>
        <taxon>Bacillales</taxon>
        <taxon>Thermoactinomycetaceae</taxon>
        <taxon>Thermoactinomyces</taxon>
    </lineage>
</organism>
<proteinExistence type="predicted"/>
<dbReference type="EMBL" id="JACEOL010000046">
    <property type="protein sequence ID" value="MBA4603297.1"/>
    <property type="molecule type" value="Genomic_DNA"/>
</dbReference>
<evidence type="ECO:0000313" key="2">
    <source>
        <dbReference type="EMBL" id="MBA4603297.1"/>
    </source>
</evidence>